<evidence type="ECO:0008006" key="3">
    <source>
        <dbReference type="Google" id="ProtNLM"/>
    </source>
</evidence>
<evidence type="ECO:0000313" key="2">
    <source>
        <dbReference type="Proteomes" id="UP000270094"/>
    </source>
</evidence>
<reference evidence="1 2" key="1">
    <citation type="submission" date="2018-11" db="EMBL/GenBank/DDBJ databases">
        <authorList>
            <consortium name="Pathogen Informatics"/>
        </authorList>
    </citation>
    <scope>NUCLEOTIDE SEQUENCE [LARGE SCALE GENOMIC DNA]</scope>
</reference>
<gene>
    <name evidence="1" type="ORF">SVUK_LOCUS3792</name>
</gene>
<dbReference type="Proteomes" id="UP000270094">
    <property type="component" value="Unassembled WGS sequence"/>
</dbReference>
<keyword evidence="2" id="KW-1185">Reference proteome</keyword>
<dbReference type="Gene3D" id="3.40.50.12180">
    <property type="match status" value="1"/>
</dbReference>
<sequence length="129" mass="15129">MLKIFALYVQKFTCNVWNVELNENFYRTSLTKANNQKDQRVRFGWNESLTSSLDYWSQREASFDCFIGTELLSTNDNESIKMIASIMEREAKFVLLEPVDGVDEETIKEVSIKLCSHTEILVRKIEEYL</sequence>
<dbReference type="EMBL" id="UYYB01009996">
    <property type="protein sequence ID" value="VDM68794.1"/>
    <property type="molecule type" value="Genomic_DNA"/>
</dbReference>
<protein>
    <recommendedName>
        <fullName evidence="3">Methyltransferase type 11 domain-containing protein</fullName>
    </recommendedName>
</protein>
<dbReference type="OrthoDB" id="8300214at2759"/>
<proteinExistence type="predicted"/>
<organism evidence="1 2">
    <name type="scientific">Strongylus vulgaris</name>
    <name type="common">Blood worm</name>
    <dbReference type="NCBI Taxonomy" id="40348"/>
    <lineage>
        <taxon>Eukaryota</taxon>
        <taxon>Metazoa</taxon>
        <taxon>Ecdysozoa</taxon>
        <taxon>Nematoda</taxon>
        <taxon>Chromadorea</taxon>
        <taxon>Rhabditida</taxon>
        <taxon>Rhabditina</taxon>
        <taxon>Rhabditomorpha</taxon>
        <taxon>Strongyloidea</taxon>
        <taxon>Strongylidae</taxon>
        <taxon>Strongylus</taxon>
    </lineage>
</organism>
<accession>A0A3P7ITE1</accession>
<evidence type="ECO:0000313" key="1">
    <source>
        <dbReference type="EMBL" id="VDM68794.1"/>
    </source>
</evidence>
<dbReference type="AlphaFoldDB" id="A0A3P7ITE1"/>
<name>A0A3P7ITE1_STRVU</name>